<feature type="transmembrane region" description="Helical" evidence="6">
    <location>
        <begin position="409"/>
        <end position="431"/>
    </location>
</feature>
<feature type="transmembrane region" description="Helical" evidence="6">
    <location>
        <begin position="437"/>
        <end position="459"/>
    </location>
</feature>
<organism evidence="8 9">
    <name type="scientific">Hornefia porci</name>
    <dbReference type="NCBI Taxonomy" id="2652292"/>
    <lineage>
        <taxon>Bacteria</taxon>
        <taxon>Bacillati</taxon>
        <taxon>Bacillota</taxon>
        <taxon>Clostridia</taxon>
        <taxon>Peptostreptococcales</taxon>
        <taxon>Anaerovoracaceae</taxon>
        <taxon>Hornefia</taxon>
    </lineage>
</organism>
<name>A0A1Q9JGE7_9FIRM</name>
<feature type="transmembrane region" description="Helical" evidence="6">
    <location>
        <begin position="532"/>
        <end position="549"/>
    </location>
</feature>
<sequence length="569" mass="61070">MLTKVSGRRWAIAIIFVFAMLLFTNIVLADDGDETKNYGVLSLVVPIIAIAMSFITRQVILSLGTAVFVGAVILNGGNIFYGFLRTCDTYIIATVTDTWDITLILFILAVGGLIAVMARMGGTQAMALAMAKKAKTAKYAMIATWIMGIIIFFEDMANSLIVGPTMRPVTDELNVSREKLSYIIDSTAGPVTDMAFISSWVAYEIGMIGIAFTAAGMTVANAYGIFLQTIPYRFYNIFAIALVIILILTEKDYGPMYNAEKRARLSGKLYEDNSKPMMSKELDAMNVKEGVPLRMCNAIVPIVTFIVVTLLAMWYTGKGYKEPMNIKGIQNSFGNCDSASSIFYAVILSSIVCIVMAVAQKIMTLREVIDVWLDGCKELLLTVTILLFAWTSGNLMGELGTGDYIAELVGGNVPGVVLPVIIFAVSCLVSFSTGTSYGTTAIMIPIAFPLAMGVTGGTFNEYAVLAIASVTSGAIFGDHCSPISDTTIMSSMGSAADLMDHIRTQIPYAVTAAVVAGVIGFIPASLGVSPIILIPIGIVVLYIVVRVLGKSTKLEDLQAETAQESIEIL</sequence>
<evidence type="ECO:0000256" key="6">
    <source>
        <dbReference type="SAM" id="Phobius"/>
    </source>
</evidence>
<dbReference type="AlphaFoldDB" id="A0A1Q9JGE7"/>
<dbReference type="PANTHER" id="PTHR43478">
    <property type="entry name" value="NA+/H+ ANTIPORTER-RELATED"/>
    <property type="match status" value="1"/>
</dbReference>
<evidence type="ECO:0000259" key="7">
    <source>
        <dbReference type="Pfam" id="PF03553"/>
    </source>
</evidence>
<feature type="transmembrane region" description="Helical" evidence="6">
    <location>
        <begin position="338"/>
        <end position="359"/>
    </location>
</feature>
<feature type="transmembrane region" description="Helical" evidence="6">
    <location>
        <begin position="101"/>
        <end position="118"/>
    </location>
</feature>
<dbReference type="GO" id="GO:0005886">
    <property type="term" value="C:plasma membrane"/>
    <property type="evidence" value="ECO:0007669"/>
    <property type="project" value="UniProtKB-SubCell"/>
</dbReference>
<evidence type="ECO:0000256" key="5">
    <source>
        <dbReference type="ARBA" id="ARBA00023136"/>
    </source>
</evidence>
<keyword evidence="4 6" id="KW-1133">Transmembrane helix</keyword>
<feature type="transmembrane region" description="Helical" evidence="6">
    <location>
        <begin position="63"/>
        <end position="81"/>
    </location>
</feature>
<dbReference type="STRING" id="1261640.BHK98_03610"/>
<evidence type="ECO:0000256" key="3">
    <source>
        <dbReference type="ARBA" id="ARBA00022692"/>
    </source>
</evidence>
<feature type="domain" description="Na+/H+ antiporter NhaC-like C-terminal" evidence="7">
    <location>
        <begin position="197"/>
        <end position="518"/>
    </location>
</feature>
<keyword evidence="5 6" id="KW-0472">Membrane</keyword>
<dbReference type="InterPro" id="IPR018461">
    <property type="entry name" value="Na/H_Antiport_NhaC-like_C"/>
</dbReference>
<proteinExistence type="predicted"/>
<feature type="transmembrane region" description="Helical" evidence="6">
    <location>
        <begin position="139"/>
        <end position="161"/>
    </location>
</feature>
<evidence type="ECO:0000313" key="9">
    <source>
        <dbReference type="Proteomes" id="UP000187404"/>
    </source>
</evidence>
<evidence type="ECO:0000256" key="2">
    <source>
        <dbReference type="ARBA" id="ARBA00022475"/>
    </source>
</evidence>
<feature type="transmembrane region" description="Helical" evidence="6">
    <location>
        <begin position="506"/>
        <end position="526"/>
    </location>
</feature>
<feature type="transmembrane region" description="Helical" evidence="6">
    <location>
        <begin position="379"/>
        <end position="397"/>
    </location>
</feature>
<reference evidence="8 9" key="1">
    <citation type="journal article" date="2016" name="Appl. Environ. Microbiol.">
        <title>Function and Phylogeny of Bacterial Butyryl Coenzyme A:Acetate Transferases and Their Diversity in the Proximal Colon of Swine.</title>
        <authorList>
            <person name="Trachsel J."/>
            <person name="Bayles D.O."/>
            <person name="Looft T."/>
            <person name="Levine U.Y."/>
            <person name="Allen H.K."/>
        </authorList>
    </citation>
    <scope>NUCLEOTIDE SEQUENCE [LARGE SCALE GENOMIC DNA]</scope>
    <source>
        <strain evidence="8 9">68-3-10</strain>
    </source>
</reference>
<evidence type="ECO:0000313" key="8">
    <source>
        <dbReference type="EMBL" id="OLR55227.1"/>
    </source>
</evidence>
<protein>
    <recommendedName>
        <fullName evidence="7">Na+/H+ antiporter NhaC-like C-terminal domain-containing protein</fullName>
    </recommendedName>
</protein>
<keyword evidence="3 6" id="KW-0812">Transmembrane</keyword>
<gene>
    <name evidence="8" type="ORF">BHK98_03610</name>
</gene>
<keyword evidence="9" id="KW-1185">Reference proteome</keyword>
<feature type="transmembrane region" description="Helical" evidence="6">
    <location>
        <begin position="298"/>
        <end position="317"/>
    </location>
</feature>
<feature type="transmembrane region" description="Helical" evidence="6">
    <location>
        <begin position="200"/>
        <end position="220"/>
    </location>
</feature>
<feature type="transmembrane region" description="Helical" evidence="6">
    <location>
        <begin position="39"/>
        <end position="56"/>
    </location>
</feature>
<keyword evidence="2" id="KW-1003">Cell membrane</keyword>
<evidence type="ECO:0000256" key="1">
    <source>
        <dbReference type="ARBA" id="ARBA00004651"/>
    </source>
</evidence>
<comment type="subcellular location">
    <subcellularLocation>
        <location evidence="1">Cell membrane</location>
        <topology evidence="1">Multi-pass membrane protein</topology>
    </subcellularLocation>
</comment>
<accession>A0A1Q9JGE7</accession>
<dbReference type="Proteomes" id="UP000187404">
    <property type="component" value="Unassembled WGS sequence"/>
</dbReference>
<dbReference type="RefSeq" id="WP_075712224.1">
    <property type="nucleotide sequence ID" value="NZ_MJIE01000001.1"/>
</dbReference>
<comment type="caution">
    <text evidence="8">The sequence shown here is derived from an EMBL/GenBank/DDBJ whole genome shotgun (WGS) entry which is preliminary data.</text>
</comment>
<evidence type="ECO:0000256" key="4">
    <source>
        <dbReference type="ARBA" id="ARBA00022989"/>
    </source>
</evidence>
<dbReference type="Pfam" id="PF03553">
    <property type="entry name" value="Na_H_antiporter"/>
    <property type="match status" value="1"/>
</dbReference>
<dbReference type="EMBL" id="MJIE01000001">
    <property type="protein sequence ID" value="OLR55227.1"/>
    <property type="molecule type" value="Genomic_DNA"/>
</dbReference>
<feature type="transmembrane region" description="Helical" evidence="6">
    <location>
        <begin position="232"/>
        <end position="249"/>
    </location>
</feature>
<dbReference type="PANTHER" id="PTHR43478:SF1">
    <property type="entry name" value="NA+_H+ ANTIPORTER NHAC-LIKE C-TERMINAL DOMAIN-CONTAINING PROTEIN"/>
    <property type="match status" value="1"/>
</dbReference>